<feature type="compositionally biased region" description="Low complexity" evidence="2">
    <location>
        <begin position="313"/>
        <end position="327"/>
    </location>
</feature>
<dbReference type="Pfam" id="PF00400">
    <property type="entry name" value="WD40"/>
    <property type="match status" value="2"/>
</dbReference>
<dbReference type="OrthoDB" id="64353at2759"/>
<dbReference type="InterPro" id="IPR001680">
    <property type="entry name" value="WD40_rpt"/>
</dbReference>
<dbReference type="EMBL" id="RSCD01000003">
    <property type="protein sequence ID" value="RSH93991.1"/>
    <property type="molecule type" value="Genomic_DNA"/>
</dbReference>
<dbReference type="PANTHER" id="PTHR43991:SF9">
    <property type="entry name" value="DUF2415 DOMAIN-CONTAINING PROTEIN"/>
    <property type="match status" value="1"/>
</dbReference>
<feature type="compositionally biased region" description="Low complexity" evidence="2">
    <location>
        <begin position="602"/>
        <end position="628"/>
    </location>
</feature>
<feature type="compositionally biased region" description="Polar residues" evidence="2">
    <location>
        <begin position="291"/>
        <end position="301"/>
    </location>
</feature>
<evidence type="ECO:0000256" key="1">
    <source>
        <dbReference type="PROSITE-ProRule" id="PRU00221"/>
    </source>
</evidence>
<sequence>MARDPPALLGSSELRDLSLQPSSVRSARITIVHPQLRDLVLPLERGRVLYPRGTTIEEQRWSPPSDEEETDEDGVHKGGVSASASPDPRPLVKLGFTPNCLTASRDILACGGQHGELYISNLPQPLTYNPVRARNLGKPSSEPIRPFTMSLTLPTRSINNSLVILPSWPEEWQKREEERTLGFIGRGDRTWDEEEHDGGGRVEGGEWVRTPWFEKDLEEEDEEMDLDEEEDDEVASPASVATYPNTVPFLHAPRIPNLPSSPASSIEVHTTRRASSFSHDRPAPPLVQRAARQSFSIQSRPGQPPIQYVTSLPRGAGASSRSPSISSTFRPVVRADSCMSGTTASSRGSRSKRVDEPRLLVSNNDQTVKMFSLRPLSPPHRSSSERRDSGSHIDRVEPSVSSSSSGLSAVDRAVLREQQRLERDRLRTTSTARTSLPAPPPRFGSRFGWDNIAMNDGVGGTDPELVLRDIERMEERSRRDEQGVRREVLAFERALGMQEKDKEERKLAKIGGTRFKYAINHSSLSPDLKTMVSVGDSTDVYLFEVIEGGREFRKIGMYSAATDSGFSTSWSKDGRKFAVASQDGQVTVWDHRSSRPLAIFHSSSSSRSGTPSFSSDPSSSRQPRASSSTAFPPRSTATVWDVSEEGYPLLIDPVTGDPRLGGSSSGREAARVVKFSPEGSSRDLMVFSEENSNIHIIDARTFHTHVILPVPADQAASTSAIPAGGQSSRSGVEGGTWGIAGVAFDPSGDWLYSGTERTVVEWDMRRCGGGGEAGTWQMA</sequence>
<feature type="region of interest" description="Disordered" evidence="2">
    <location>
        <begin position="600"/>
        <end position="636"/>
    </location>
</feature>
<feature type="region of interest" description="Disordered" evidence="2">
    <location>
        <begin position="219"/>
        <end position="239"/>
    </location>
</feature>
<feature type="domain" description="DUF2415" evidence="3">
    <location>
        <begin position="668"/>
        <end position="709"/>
    </location>
</feature>
<reference evidence="4 5" key="1">
    <citation type="submission" date="2018-11" db="EMBL/GenBank/DDBJ databases">
        <title>Genome sequence of Saitozyma podzolica DSM 27192.</title>
        <authorList>
            <person name="Aliyu H."/>
            <person name="Gorte O."/>
            <person name="Ochsenreither K."/>
        </authorList>
    </citation>
    <scope>NUCLEOTIDE SEQUENCE [LARGE SCALE GENOMIC DNA]</scope>
    <source>
        <strain evidence="4 5">DSM 27192</strain>
    </source>
</reference>
<feature type="compositionally biased region" description="Acidic residues" evidence="2">
    <location>
        <begin position="219"/>
        <end position="234"/>
    </location>
</feature>
<dbReference type="SMART" id="SM00320">
    <property type="entry name" value="WD40"/>
    <property type="match status" value="4"/>
</dbReference>
<gene>
    <name evidence="4" type="ORF">EHS25_006644</name>
</gene>
<feature type="region of interest" description="Disordered" evidence="2">
    <location>
        <begin position="55"/>
        <end position="89"/>
    </location>
</feature>
<proteinExistence type="predicted"/>
<dbReference type="AlphaFoldDB" id="A0A427YSJ7"/>
<dbReference type="Proteomes" id="UP000279259">
    <property type="component" value="Unassembled WGS sequence"/>
</dbReference>
<feature type="compositionally biased region" description="Polar residues" evidence="2">
    <location>
        <begin position="258"/>
        <end position="277"/>
    </location>
</feature>
<feature type="region of interest" description="Disordered" evidence="2">
    <location>
        <begin position="254"/>
        <end position="448"/>
    </location>
</feature>
<organism evidence="4 5">
    <name type="scientific">Saitozyma podzolica</name>
    <dbReference type="NCBI Taxonomy" id="1890683"/>
    <lineage>
        <taxon>Eukaryota</taxon>
        <taxon>Fungi</taxon>
        <taxon>Dikarya</taxon>
        <taxon>Basidiomycota</taxon>
        <taxon>Agaricomycotina</taxon>
        <taxon>Tremellomycetes</taxon>
        <taxon>Tremellales</taxon>
        <taxon>Trimorphomycetaceae</taxon>
        <taxon>Saitozyma</taxon>
    </lineage>
</organism>
<protein>
    <recommendedName>
        <fullName evidence="3">DUF2415 domain-containing protein</fullName>
    </recommendedName>
</protein>
<dbReference type="Gene3D" id="2.130.10.10">
    <property type="entry name" value="YVTN repeat-like/Quinoprotein amine dehydrogenase"/>
    <property type="match status" value="2"/>
</dbReference>
<dbReference type="InterPro" id="IPR019417">
    <property type="entry name" value="DUF2415"/>
</dbReference>
<name>A0A427YSJ7_9TREE</name>
<dbReference type="PROSITE" id="PS50082">
    <property type="entry name" value="WD_REPEATS_2"/>
    <property type="match status" value="1"/>
</dbReference>
<evidence type="ECO:0000313" key="5">
    <source>
        <dbReference type="Proteomes" id="UP000279259"/>
    </source>
</evidence>
<evidence type="ECO:0000259" key="3">
    <source>
        <dbReference type="Pfam" id="PF10313"/>
    </source>
</evidence>
<evidence type="ECO:0000256" key="2">
    <source>
        <dbReference type="SAM" id="MobiDB-lite"/>
    </source>
</evidence>
<comment type="caution">
    <text evidence="4">The sequence shown here is derived from an EMBL/GenBank/DDBJ whole genome shotgun (WGS) entry which is preliminary data.</text>
</comment>
<feature type="compositionally biased region" description="Basic and acidic residues" evidence="2">
    <location>
        <begin position="382"/>
        <end position="397"/>
    </location>
</feature>
<dbReference type="InterPro" id="IPR036322">
    <property type="entry name" value="WD40_repeat_dom_sf"/>
</dbReference>
<feature type="compositionally biased region" description="Basic and acidic residues" evidence="2">
    <location>
        <begin position="413"/>
        <end position="427"/>
    </location>
</feature>
<evidence type="ECO:0000313" key="4">
    <source>
        <dbReference type="EMBL" id="RSH93991.1"/>
    </source>
</evidence>
<feature type="compositionally biased region" description="Low complexity" evidence="2">
    <location>
        <begin position="399"/>
        <end position="408"/>
    </location>
</feature>
<dbReference type="Pfam" id="PF10313">
    <property type="entry name" value="DUF2415"/>
    <property type="match status" value="1"/>
</dbReference>
<dbReference type="InterPro" id="IPR015943">
    <property type="entry name" value="WD40/YVTN_repeat-like_dom_sf"/>
</dbReference>
<dbReference type="PANTHER" id="PTHR43991">
    <property type="entry name" value="WD REPEAT PROTEIN (AFU_ORTHOLOGUE AFUA_8G05640)-RELATED"/>
    <property type="match status" value="1"/>
</dbReference>
<feature type="repeat" description="WD" evidence="1">
    <location>
        <begin position="558"/>
        <end position="599"/>
    </location>
</feature>
<keyword evidence="5" id="KW-1185">Reference proteome</keyword>
<dbReference type="SUPFAM" id="SSF50978">
    <property type="entry name" value="WD40 repeat-like"/>
    <property type="match status" value="1"/>
</dbReference>
<keyword evidence="1" id="KW-0853">WD repeat</keyword>
<dbReference type="STRING" id="1890683.A0A427YSJ7"/>
<accession>A0A427YSJ7</accession>
<feature type="compositionally biased region" description="Low complexity" evidence="2">
    <location>
        <begin position="372"/>
        <end position="381"/>
    </location>
</feature>